<protein>
    <submittedName>
        <fullName evidence="3">Topoisomerase DNA-binding C4 zinc finger domain protein</fullName>
    </submittedName>
</protein>
<dbReference type="AlphaFoldDB" id="A0A133KH09"/>
<dbReference type="Pfam" id="PF01396">
    <property type="entry name" value="Zn_ribbon_Top1"/>
    <property type="match status" value="1"/>
</dbReference>
<dbReference type="InterPro" id="IPR013498">
    <property type="entry name" value="Topo_IA_Znf"/>
</dbReference>
<dbReference type="PROSITE" id="PS50965">
    <property type="entry name" value="NERD"/>
    <property type="match status" value="1"/>
</dbReference>
<dbReference type="Gene3D" id="3.30.65.10">
    <property type="entry name" value="Bacterial Topoisomerase I, domain 1"/>
    <property type="match status" value="1"/>
</dbReference>
<keyword evidence="1" id="KW-0472">Membrane</keyword>
<reference evidence="4" key="1">
    <citation type="submission" date="2016-01" db="EMBL/GenBank/DDBJ databases">
        <authorList>
            <person name="Mitreva M."/>
            <person name="Pepin K.H."/>
            <person name="Mihindukulasuriya K.A."/>
            <person name="Fulton R."/>
            <person name="Fronick C."/>
            <person name="O'Laughlin M."/>
            <person name="Miner T."/>
            <person name="Herter B."/>
            <person name="Rosa B.A."/>
            <person name="Cordes M."/>
            <person name="Tomlinson C."/>
            <person name="Wollam A."/>
            <person name="Palsikar V.B."/>
            <person name="Mardis E.R."/>
            <person name="Wilson R.K."/>
        </authorList>
    </citation>
    <scope>NUCLEOTIDE SEQUENCE [LARGE SCALE GENOMIC DNA]</scope>
    <source>
        <strain evidence="4">MJR8151</strain>
    </source>
</reference>
<accession>A0A133KH09</accession>
<dbReference type="EMBL" id="LRPM01000014">
    <property type="protein sequence ID" value="KWZ78832.1"/>
    <property type="molecule type" value="Genomic_DNA"/>
</dbReference>
<organism evidence="3 4">
    <name type="scientific">Anaerococcus tetradius</name>
    <dbReference type="NCBI Taxonomy" id="33036"/>
    <lineage>
        <taxon>Bacteria</taxon>
        <taxon>Bacillati</taxon>
        <taxon>Bacillota</taxon>
        <taxon>Tissierellia</taxon>
        <taxon>Tissierellales</taxon>
        <taxon>Peptoniphilaceae</taxon>
        <taxon>Anaerococcus</taxon>
    </lineage>
</organism>
<dbReference type="Pfam" id="PF08378">
    <property type="entry name" value="NERD"/>
    <property type="match status" value="1"/>
</dbReference>
<keyword evidence="1" id="KW-0812">Transmembrane</keyword>
<comment type="caution">
    <text evidence="3">The sequence shown here is derived from an EMBL/GenBank/DDBJ whole genome shotgun (WGS) entry which is preliminary data.</text>
</comment>
<dbReference type="GO" id="GO:0006265">
    <property type="term" value="P:DNA topological change"/>
    <property type="evidence" value="ECO:0007669"/>
    <property type="project" value="InterPro"/>
</dbReference>
<keyword evidence="1" id="KW-1133">Transmembrane helix</keyword>
<dbReference type="GO" id="GO:0003677">
    <property type="term" value="F:DNA binding"/>
    <property type="evidence" value="ECO:0007669"/>
    <property type="project" value="UniProtKB-KW"/>
</dbReference>
<feature type="transmembrane region" description="Helical" evidence="1">
    <location>
        <begin position="19"/>
        <end position="36"/>
    </location>
</feature>
<gene>
    <name evidence="3" type="ORF">HMPREF3200_00527</name>
</gene>
<dbReference type="OrthoDB" id="9776650at2"/>
<dbReference type="SUPFAM" id="SSF57783">
    <property type="entry name" value="Zinc beta-ribbon"/>
    <property type="match status" value="1"/>
</dbReference>
<evidence type="ECO:0000259" key="2">
    <source>
        <dbReference type="PROSITE" id="PS50965"/>
    </source>
</evidence>
<dbReference type="InterPro" id="IPR011528">
    <property type="entry name" value="NERD"/>
</dbReference>
<dbReference type="Proteomes" id="UP000070383">
    <property type="component" value="Unassembled WGS sequence"/>
</dbReference>
<sequence length="271" mass="31253">MTEIVNKCYNYLKEELMELSLSIIFFIGVILLLTVFRSQFKGALGELAVSVKLKDLDKSKYRKLHDIKLKNTSNNTSSTQIDHIVVSTYGIFVIETKGYKGKIYGKENSRQWTQVIFKQKNYFMNPILQNYAHIKSIESVIKEAYPQMLYHSIIAFSGEANIDSIEVSKARVCKIAYVSDLIKELSSEEIISEDDVRNIVEIIEKNKSNESDFSHTREIKNLKKENEEKIKKNICPRCGGKLVEREGRYGKFMGCSNFPKCRFIVSEKKKS</sequence>
<keyword evidence="4" id="KW-1185">Reference proteome</keyword>
<keyword evidence="3" id="KW-0413">Isomerase</keyword>
<keyword evidence="3" id="KW-0238">DNA-binding</keyword>
<dbReference type="STRING" id="33036.HMPREF3200_00527"/>
<feature type="domain" description="NERD" evidence="2">
    <location>
        <begin position="41"/>
        <end position="160"/>
    </location>
</feature>
<evidence type="ECO:0000256" key="1">
    <source>
        <dbReference type="SAM" id="Phobius"/>
    </source>
</evidence>
<dbReference type="PATRIC" id="fig|33036.3.peg.525"/>
<evidence type="ECO:0000313" key="4">
    <source>
        <dbReference type="Proteomes" id="UP000070383"/>
    </source>
</evidence>
<dbReference type="GO" id="GO:0003916">
    <property type="term" value="F:DNA topoisomerase activity"/>
    <property type="evidence" value="ECO:0007669"/>
    <property type="project" value="InterPro"/>
</dbReference>
<dbReference type="GO" id="GO:0005694">
    <property type="term" value="C:chromosome"/>
    <property type="evidence" value="ECO:0007669"/>
    <property type="project" value="InterPro"/>
</dbReference>
<proteinExistence type="predicted"/>
<evidence type="ECO:0000313" key="3">
    <source>
        <dbReference type="EMBL" id="KWZ78832.1"/>
    </source>
</evidence>
<name>A0A133KH09_9FIRM</name>